<gene>
    <name evidence="2" type="ORF">TBRA_LOCUS10089</name>
</gene>
<accession>A0A6H5IU57</accession>
<feature type="region of interest" description="Disordered" evidence="1">
    <location>
        <begin position="1"/>
        <end position="70"/>
    </location>
</feature>
<protein>
    <submittedName>
        <fullName evidence="2">Uncharacterized protein</fullName>
    </submittedName>
</protein>
<dbReference type="Proteomes" id="UP000479190">
    <property type="component" value="Unassembled WGS sequence"/>
</dbReference>
<dbReference type="EMBL" id="CADCXV010000901">
    <property type="protein sequence ID" value="CAB0038302.1"/>
    <property type="molecule type" value="Genomic_DNA"/>
</dbReference>
<keyword evidence="3" id="KW-1185">Reference proteome</keyword>
<organism evidence="2 3">
    <name type="scientific">Trichogramma brassicae</name>
    <dbReference type="NCBI Taxonomy" id="86971"/>
    <lineage>
        <taxon>Eukaryota</taxon>
        <taxon>Metazoa</taxon>
        <taxon>Ecdysozoa</taxon>
        <taxon>Arthropoda</taxon>
        <taxon>Hexapoda</taxon>
        <taxon>Insecta</taxon>
        <taxon>Pterygota</taxon>
        <taxon>Neoptera</taxon>
        <taxon>Endopterygota</taxon>
        <taxon>Hymenoptera</taxon>
        <taxon>Apocrita</taxon>
        <taxon>Proctotrupomorpha</taxon>
        <taxon>Chalcidoidea</taxon>
        <taxon>Trichogrammatidae</taxon>
        <taxon>Trichogramma</taxon>
    </lineage>
</organism>
<proteinExistence type="predicted"/>
<reference evidence="2 3" key="1">
    <citation type="submission" date="2020-02" db="EMBL/GenBank/DDBJ databases">
        <authorList>
            <person name="Ferguson B K."/>
        </authorList>
    </citation>
    <scope>NUCLEOTIDE SEQUENCE [LARGE SCALE GENOMIC DNA]</scope>
</reference>
<feature type="compositionally biased region" description="Polar residues" evidence="1">
    <location>
        <begin position="39"/>
        <end position="56"/>
    </location>
</feature>
<feature type="compositionally biased region" description="Basic and acidic residues" evidence="1">
    <location>
        <begin position="27"/>
        <end position="37"/>
    </location>
</feature>
<dbReference type="AlphaFoldDB" id="A0A6H5IU57"/>
<evidence type="ECO:0000313" key="3">
    <source>
        <dbReference type="Proteomes" id="UP000479190"/>
    </source>
</evidence>
<evidence type="ECO:0000256" key="1">
    <source>
        <dbReference type="SAM" id="MobiDB-lite"/>
    </source>
</evidence>
<evidence type="ECO:0000313" key="2">
    <source>
        <dbReference type="EMBL" id="CAB0038302.1"/>
    </source>
</evidence>
<sequence length="70" mass="7716">MGPRKRHWLLPGRLGVNEEPSDESESDSERETGELVRGRTTQRSCQNRGTAMVTPTDSRESGGSGGMWLV</sequence>
<name>A0A6H5IU57_9HYME</name>